<dbReference type="Proteomes" id="UP000004814">
    <property type="component" value="Unassembled WGS sequence"/>
</dbReference>
<dbReference type="EMBL" id="ABLK01000019">
    <property type="protein sequence ID" value="EDT43225.1"/>
    <property type="molecule type" value="Genomic_DNA"/>
</dbReference>
<organism evidence="1 2">
    <name type="scientific">Burkholderia ambifaria MEX-5</name>
    <dbReference type="NCBI Taxonomy" id="396597"/>
    <lineage>
        <taxon>Bacteria</taxon>
        <taxon>Pseudomonadati</taxon>
        <taxon>Pseudomonadota</taxon>
        <taxon>Betaproteobacteria</taxon>
        <taxon>Burkholderiales</taxon>
        <taxon>Burkholderiaceae</taxon>
        <taxon>Burkholderia</taxon>
        <taxon>Burkholderia cepacia complex</taxon>
    </lineage>
</organism>
<gene>
    <name evidence="1" type="ORF">BamMEX5DRAFT_0962</name>
</gene>
<comment type="caution">
    <text evidence="1">The sequence shown here is derived from an EMBL/GenBank/DDBJ whole genome shotgun (WGS) entry which is preliminary data.</text>
</comment>
<proteinExistence type="predicted"/>
<protein>
    <submittedName>
        <fullName evidence="1">Uncharacterized protein</fullName>
    </submittedName>
</protein>
<accession>B1SZJ6</accession>
<sequence length="49" mass="5502">MLTRGAAAVIASRRCWLAWKIDKGLHTPRTVTIDRVSGPERMKCFSDVT</sequence>
<evidence type="ECO:0000313" key="1">
    <source>
        <dbReference type="EMBL" id="EDT43225.1"/>
    </source>
</evidence>
<evidence type="ECO:0000313" key="2">
    <source>
        <dbReference type="Proteomes" id="UP000004814"/>
    </source>
</evidence>
<name>B1SZJ6_9BURK</name>
<reference evidence="1 2" key="1">
    <citation type="submission" date="2008-03" db="EMBL/GenBank/DDBJ databases">
        <title>Sequencing of the draft genome and assembly of Burkholderia ambifaria MEX-5.</title>
        <authorList>
            <consortium name="US DOE Joint Genome Institute (JGI-PGF)"/>
            <person name="Copeland A."/>
            <person name="Lucas S."/>
            <person name="Lapidus A."/>
            <person name="Glavina del Rio T."/>
            <person name="Dalin E."/>
            <person name="Tice H."/>
            <person name="Bruce D."/>
            <person name="Goodwin L."/>
            <person name="Pitluck S."/>
            <person name="Larimer F."/>
            <person name="Land M.L."/>
            <person name="Hauser L."/>
            <person name="Tiedje J."/>
            <person name="Richardson P."/>
        </authorList>
    </citation>
    <scope>NUCLEOTIDE SEQUENCE [LARGE SCALE GENOMIC DNA]</scope>
    <source>
        <strain evidence="1 2">MEX-5</strain>
    </source>
</reference>
<dbReference type="AlphaFoldDB" id="B1SZJ6"/>